<feature type="compositionally biased region" description="Low complexity" evidence="1">
    <location>
        <begin position="7"/>
        <end position="20"/>
    </location>
</feature>
<organism evidence="2 3">
    <name type="scientific">Dibothriocephalus latus</name>
    <name type="common">Fish tapeworm</name>
    <name type="synonym">Diphyllobothrium latum</name>
    <dbReference type="NCBI Taxonomy" id="60516"/>
    <lineage>
        <taxon>Eukaryota</taxon>
        <taxon>Metazoa</taxon>
        <taxon>Spiralia</taxon>
        <taxon>Lophotrochozoa</taxon>
        <taxon>Platyhelminthes</taxon>
        <taxon>Cestoda</taxon>
        <taxon>Eucestoda</taxon>
        <taxon>Diphyllobothriidea</taxon>
        <taxon>Diphyllobothriidae</taxon>
        <taxon>Dibothriocephalus</taxon>
    </lineage>
</organism>
<sequence>MRVHTVPSSTPSPSTSRPDPFFAPAPFQPGQDVDVWLANLSFFLVDVPSADHTSYLLALLSPEALSPALKNGLTIKTPFDEARKRLSSQKHQQSADDFAHELERLASLAYASTPPEEPDEILRDRFIVGLNDPTLKHHLAISRPHALRTALVQCDSFTQVVDQEPIPPAIPSNPRPSVPSTKRLPPNRLHLSKATAGDPFPSASPTTTLAASTATPLVLEHVTAATTHPVSPLFLTLFLPMTSHTHLPSLSLYLCPISVYKL</sequence>
<protein>
    <submittedName>
        <fullName evidence="2">Uncharacterized protein</fullName>
    </submittedName>
</protein>
<dbReference type="OrthoDB" id="6155956at2759"/>
<evidence type="ECO:0000256" key="1">
    <source>
        <dbReference type="SAM" id="MobiDB-lite"/>
    </source>
</evidence>
<name>A0A3P7RLV9_DIBLA</name>
<proteinExistence type="predicted"/>
<accession>A0A3P7RLV9</accession>
<dbReference type="Proteomes" id="UP000281553">
    <property type="component" value="Unassembled WGS sequence"/>
</dbReference>
<feature type="region of interest" description="Disordered" evidence="1">
    <location>
        <begin position="1"/>
        <end position="24"/>
    </location>
</feature>
<gene>
    <name evidence="2" type="ORF">DILT_LOCUS18631</name>
</gene>
<feature type="compositionally biased region" description="Pro residues" evidence="1">
    <location>
        <begin position="165"/>
        <end position="177"/>
    </location>
</feature>
<dbReference type="EMBL" id="UYRU01102444">
    <property type="protein sequence ID" value="VDN41749.1"/>
    <property type="molecule type" value="Genomic_DNA"/>
</dbReference>
<feature type="region of interest" description="Disordered" evidence="1">
    <location>
        <begin position="165"/>
        <end position="207"/>
    </location>
</feature>
<reference evidence="2 3" key="1">
    <citation type="submission" date="2018-11" db="EMBL/GenBank/DDBJ databases">
        <authorList>
            <consortium name="Pathogen Informatics"/>
        </authorList>
    </citation>
    <scope>NUCLEOTIDE SEQUENCE [LARGE SCALE GENOMIC DNA]</scope>
</reference>
<evidence type="ECO:0000313" key="3">
    <source>
        <dbReference type="Proteomes" id="UP000281553"/>
    </source>
</evidence>
<keyword evidence="3" id="KW-1185">Reference proteome</keyword>
<dbReference type="AlphaFoldDB" id="A0A3P7RLV9"/>
<evidence type="ECO:0000313" key="2">
    <source>
        <dbReference type="EMBL" id="VDN41749.1"/>
    </source>
</evidence>